<feature type="active site" description="Proton acceptor" evidence="10">
    <location>
        <position position="66"/>
    </location>
</feature>
<keyword evidence="13" id="KW-1185">Reference proteome</keyword>
<comment type="subunit">
    <text evidence="1 10">Homodimer.</text>
</comment>
<evidence type="ECO:0000256" key="4">
    <source>
        <dbReference type="ARBA" id="ARBA00022722"/>
    </source>
</evidence>
<dbReference type="InterPro" id="IPR013471">
    <property type="entry name" value="RNase_Z/BN"/>
</dbReference>
<dbReference type="EC" id="3.1.26.11" evidence="2 10"/>
<evidence type="ECO:0000256" key="9">
    <source>
        <dbReference type="ARBA" id="ARBA00057812"/>
    </source>
</evidence>
<comment type="similarity">
    <text evidence="10">Belongs to the RNase Z family.</text>
</comment>
<evidence type="ECO:0000256" key="1">
    <source>
        <dbReference type="ARBA" id="ARBA00011738"/>
    </source>
</evidence>
<evidence type="ECO:0000259" key="11">
    <source>
        <dbReference type="SMART" id="SM00849"/>
    </source>
</evidence>
<keyword evidence="6 10" id="KW-0255">Endonuclease</keyword>
<dbReference type="InterPro" id="IPR001279">
    <property type="entry name" value="Metallo-B-lactamas"/>
</dbReference>
<keyword evidence="7 10" id="KW-0378">Hydrolase</keyword>
<feature type="binding site" evidence="10">
    <location>
        <position position="67"/>
    </location>
    <ligand>
        <name>Zn(2+)</name>
        <dbReference type="ChEBI" id="CHEBI:29105"/>
        <label>2</label>
        <note>catalytic</note>
    </ligand>
</feature>
<feature type="binding site" evidence="10">
    <location>
        <position position="210"/>
    </location>
    <ligand>
        <name>Zn(2+)</name>
        <dbReference type="ChEBI" id="CHEBI:29105"/>
        <label>2</label>
        <note>catalytic</note>
    </ligand>
</feature>
<feature type="binding site" evidence="10">
    <location>
        <position position="66"/>
    </location>
    <ligand>
        <name>Zn(2+)</name>
        <dbReference type="ChEBI" id="CHEBI:29105"/>
        <label>2</label>
        <note>catalytic</note>
    </ligand>
</feature>
<evidence type="ECO:0000256" key="7">
    <source>
        <dbReference type="ARBA" id="ARBA00022801"/>
    </source>
</evidence>
<feature type="binding site" evidence="10">
    <location>
        <position position="139"/>
    </location>
    <ligand>
        <name>Zn(2+)</name>
        <dbReference type="ChEBI" id="CHEBI:29105"/>
        <label>1</label>
        <note>catalytic</note>
    </ligand>
</feature>
<evidence type="ECO:0000256" key="5">
    <source>
        <dbReference type="ARBA" id="ARBA00022723"/>
    </source>
</evidence>
<dbReference type="NCBIfam" id="NF000801">
    <property type="entry name" value="PRK00055.1-3"/>
    <property type="match status" value="1"/>
</dbReference>
<dbReference type="SMART" id="SM00849">
    <property type="entry name" value="Lactamase_B"/>
    <property type="match status" value="1"/>
</dbReference>
<organism evidence="12 13">
    <name type="scientific">Richelia sinica FACHB-800</name>
    <dbReference type="NCBI Taxonomy" id="1357546"/>
    <lineage>
        <taxon>Bacteria</taxon>
        <taxon>Bacillati</taxon>
        <taxon>Cyanobacteriota</taxon>
        <taxon>Cyanophyceae</taxon>
        <taxon>Nostocales</taxon>
        <taxon>Nostocaceae</taxon>
        <taxon>Richelia</taxon>
    </lineage>
</organism>
<sequence length="320" mass="35417">MQITFLGTSSGVPTRARNVSSVALRLPQRAELWLFDCGEGTQHQILRSDLRISQLSRIFITHLHGDHIFGLMGLLASCGLAGNVEKVDIYGPPGLNDYLQAASRYSHTHFSYPVKVHTVKPGVIYEDEEFTVSCGLLHHRITAFGYRVVEKDRVGRFDVEKAKALKIPSGPIYGQLKRGETVTLEDGRVIKGSELCGPTEIGRKIAYCTDTVYCDGAVSLAADADVLIHEATFAHQDAEMAFQRLHSTSTMAAQTAHVAGVNKLIMTHFSPRYAPGNSIELRDLLQEARAIFPNTDMAHDFMVYDVPRRREVVANHLNSV</sequence>
<name>A0A975Y3B7_9NOST</name>
<dbReference type="SUPFAM" id="SSF56281">
    <property type="entry name" value="Metallo-hydrolase/oxidoreductase"/>
    <property type="match status" value="1"/>
</dbReference>
<dbReference type="KEGG" id="rsin:B6N60_00651"/>
<dbReference type="Gene3D" id="3.60.15.10">
    <property type="entry name" value="Ribonuclease Z/Hydroxyacylglutathione hydrolase-like"/>
    <property type="match status" value="1"/>
</dbReference>
<dbReference type="HAMAP" id="MF_01818">
    <property type="entry name" value="RNase_Z_BN"/>
    <property type="match status" value="1"/>
</dbReference>
<dbReference type="GO" id="GO:0042802">
    <property type="term" value="F:identical protein binding"/>
    <property type="evidence" value="ECO:0007669"/>
    <property type="project" value="UniProtKB-ARBA"/>
</dbReference>
<keyword evidence="4 10" id="KW-0540">Nuclease</keyword>
<dbReference type="FunFam" id="3.60.15.10:FF:000002">
    <property type="entry name" value="Ribonuclease Z"/>
    <property type="match status" value="1"/>
</dbReference>
<dbReference type="GO" id="GO:0042781">
    <property type="term" value="F:3'-tRNA processing endoribonuclease activity"/>
    <property type="evidence" value="ECO:0007669"/>
    <property type="project" value="UniProtKB-UniRule"/>
</dbReference>
<dbReference type="GO" id="GO:0008270">
    <property type="term" value="F:zinc ion binding"/>
    <property type="evidence" value="ECO:0007669"/>
    <property type="project" value="UniProtKB-UniRule"/>
</dbReference>
<feature type="domain" description="Metallo-beta-lactamase" evidence="11">
    <location>
        <begin position="18"/>
        <end position="257"/>
    </location>
</feature>
<evidence type="ECO:0000256" key="2">
    <source>
        <dbReference type="ARBA" id="ARBA00012477"/>
    </source>
</evidence>
<evidence type="ECO:0000313" key="13">
    <source>
        <dbReference type="Proteomes" id="UP000683511"/>
    </source>
</evidence>
<comment type="cofactor">
    <cofactor evidence="10">
        <name>Zn(2+)</name>
        <dbReference type="ChEBI" id="CHEBI:29105"/>
    </cofactor>
    <text evidence="10">Binds 2 Zn(2+) ions.</text>
</comment>
<feature type="binding site" evidence="10">
    <location>
        <position position="210"/>
    </location>
    <ligand>
        <name>Zn(2+)</name>
        <dbReference type="ChEBI" id="CHEBI:29105"/>
        <label>1</label>
        <note>catalytic</note>
    </ligand>
</feature>
<keyword evidence="5 10" id="KW-0479">Metal-binding</keyword>
<feature type="binding site" evidence="10">
    <location>
        <position position="64"/>
    </location>
    <ligand>
        <name>Zn(2+)</name>
        <dbReference type="ChEBI" id="CHEBI:29105"/>
        <label>1</label>
        <note>catalytic</note>
    </ligand>
</feature>
<dbReference type="Pfam" id="PF12706">
    <property type="entry name" value="Lactamase_B_2"/>
    <property type="match status" value="1"/>
</dbReference>
<evidence type="ECO:0000256" key="3">
    <source>
        <dbReference type="ARBA" id="ARBA00022694"/>
    </source>
</evidence>
<dbReference type="InterPro" id="IPR036866">
    <property type="entry name" value="RibonucZ/Hydroxyglut_hydro"/>
</dbReference>
<dbReference type="CDD" id="cd07717">
    <property type="entry name" value="RNaseZ_ZiPD-like_MBL-fold"/>
    <property type="match status" value="1"/>
</dbReference>
<comment type="catalytic activity">
    <reaction evidence="10">
        <text>Endonucleolytic cleavage of RNA, removing extra 3' nucleotides from tRNA precursor, generating 3' termini of tRNAs. A 3'-hydroxy group is left at the tRNA terminus and a 5'-phosphoryl group is left at the trailer molecule.</text>
        <dbReference type="EC" id="3.1.26.11"/>
    </reaction>
</comment>
<feature type="binding site" evidence="10">
    <location>
        <position position="268"/>
    </location>
    <ligand>
        <name>Zn(2+)</name>
        <dbReference type="ChEBI" id="CHEBI:29105"/>
        <label>2</label>
        <note>catalytic</note>
    </ligand>
</feature>
<dbReference type="EMBL" id="CP021056">
    <property type="protein sequence ID" value="QXE21973.1"/>
    <property type="molecule type" value="Genomic_DNA"/>
</dbReference>
<keyword evidence="3 10" id="KW-0819">tRNA processing</keyword>
<evidence type="ECO:0000256" key="8">
    <source>
        <dbReference type="ARBA" id="ARBA00022833"/>
    </source>
</evidence>
<keyword evidence="8 10" id="KW-0862">Zinc</keyword>
<comment type="function">
    <text evidence="9 10">Zinc phosphodiesterase, which displays some tRNA 3'-processing endonuclease activity. Probably involved in tRNA maturation, by removing a 3'-trailer from precursor tRNA.</text>
</comment>
<evidence type="ECO:0000313" key="12">
    <source>
        <dbReference type="EMBL" id="QXE21973.1"/>
    </source>
</evidence>
<gene>
    <name evidence="10" type="primary">rnz</name>
    <name evidence="12" type="ORF">B6N60_00651</name>
</gene>
<dbReference type="NCBIfam" id="TIGR02651">
    <property type="entry name" value="RNase_Z"/>
    <property type="match status" value="1"/>
</dbReference>
<dbReference type="RefSeq" id="WP_190601134.1">
    <property type="nucleotide sequence ID" value="NZ_CP021056.1"/>
</dbReference>
<evidence type="ECO:0000256" key="10">
    <source>
        <dbReference type="HAMAP-Rule" id="MF_01818"/>
    </source>
</evidence>
<dbReference type="Pfam" id="PF23023">
    <property type="entry name" value="Anti-Pycsar_Apyc1"/>
    <property type="match status" value="1"/>
</dbReference>
<dbReference type="PANTHER" id="PTHR46018:SF2">
    <property type="entry name" value="ZINC PHOSPHODIESTERASE ELAC PROTEIN 1"/>
    <property type="match status" value="1"/>
</dbReference>
<reference evidence="12" key="1">
    <citation type="submission" date="2017-04" db="EMBL/GenBank/DDBJ databases">
        <title>Genome deletions in a multicellular cyanobacterial endosymbiont for morphological adaptation in marine diatoms.</title>
        <authorList>
            <person name="Wang Y."/>
            <person name="Gao H."/>
            <person name="Li R."/>
            <person name="Xu X."/>
        </authorList>
    </citation>
    <scope>NUCLEOTIDE SEQUENCE</scope>
    <source>
        <strain evidence="12">FACHB 800</strain>
    </source>
</reference>
<evidence type="ECO:0000256" key="6">
    <source>
        <dbReference type="ARBA" id="ARBA00022759"/>
    </source>
</evidence>
<dbReference type="AlphaFoldDB" id="A0A975Y3B7"/>
<accession>A0A975Y3B7</accession>
<protein>
    <recommendedName>
        <fullName evidence="2 10">Ribonuclease Z</fullName>
        <shortName evidence="10">RNase Z</shortName>
        <ecNumber evidence="2 10">3.1.26.11</ecNumber>
    </recommendedName>
    <alternativeName>
        <fullName evidence="10">tRNA 3 endonuclease</fullName>
    </alternativeName>
    <alternativeName>
        <fullName evidence="10">tRNase Z</fullName>
    </alternativeName>
</protein>
<dbReference type="PANTHER" id="PTHR46018">
    <property type="entry name" value="ZINC PHOSPHODIESTERASE ELAC PROTEIN 1"/>
    <property type="match status" value="1"/>
</dbReference>
<dbReference type="Proteomes" id="UP000683511">
    <property type="component" value="Chromosome"/>
</dbReference>
<feature type="binding site" evidence="10">
    <location>
        <position position="62"/>
    </location>
    <ligand>
        <name>Zn(2+)</name>
        <dbReference type="ChEBI" id="CHEBI:29105"/>
        <label>1</label>
        <note>catalytic</note>
    </ligand>
</feature>
<proteinExistence type="inferred from homology"/>